<evidence type="ECO:0000313" key="4">
    <source>
        <dbReference type="Proteomes" id="UP000240912"/>
    </source>
</evidence>
<dbReference type="OrthoDB" id="9816357at2"/>
<evidence type="ECO:0000313" key="3">
    <source>
        <dbReference type="EMBL" id="PST83857.1"/>
    </source>
</evidence>
<dbReference type="NCBIfam" id="NF038402">
    <property type="entry name" value="TroA_like"/>
    <property type="match status" value="1"/>
</dbReference>
<keyword evidence="1" id="KW-0732">Signal</keyword>
<comment type="caution">
    <text evidence="3">The sequence shown here is derived from an EMBL/GenBank/DDBJ whole genome shotgun (WGS) entry which is preliminary data.</text>
</comment>
<dbReference type="Proteomes" id="UP000240912">
    <property type="component" value="Unassembled WGS sequence"/>
</dbReference>
<dbReference type="InterPro" id="IPR050902">
    <property type="entry name" value="ABC_Transporter_SBP"/>
</dbReference>
<dbReference type="PANTHER" id="PTHR30535:SF35">
    <property type="entry name" value="PERIPLASMIC BINDING PROTEIN"/>
    <property type="match status" value="1"/>
</dbReference>
<proteinExistence type="predicted"/>
<accession>A0A2T3HN68</accession>
<dbReference type="PROSITE" id="PS50983">
    <property type="entry name" value="FE_B12_PBP"/>
    <property type="match status" value="1"/>
</dbReference>
<name>A0A2T3HN68_9SPHI</name>
<dbReference type="AlphaFoldDB" id="A0A2T3HN68"/>
<dbReference type="PANTHER" id="PTHR30535">
    <property type="entry name" value="VITAMIN B12-BINDING PROTEIN"/>
    <property type="match status" value="1"/>
</dbReference>
<dbReference type="Gene3D" id="3.40.50.1980">
    <property type="entry name" value="Nitrogenase molybdenum iron protein domain"/>
    <property type="match status" value="2"/>
</dbReference>
<dbReference type="InterPro" id="IPR002491">
    <property type="entry name" value="ABC_transptr_periplasmic_BD"/>
</dbReference>
<organism evidence="3 4">
    <name type="scientific">Pedobacter yulinensis</name>
    <dbReference type="NCBI Taxonomy" id="2126353"/>
    <lineage>
        <taxon>Bacteria</taxon>
        <taxon>Pseudomonadati</taxon>
        <taxon>Bacteroidota</taxon>
        <taxon>Sphingobacteriia</taxon>
        <taxon>Sphingobacteriales</taxon>
        <taxon>Sphingobacteriaceae</taxon>
        <taxon>Pedobacter</taxon>
    </lineage>
</organism>
<evidence type="ECO:0000259" key="2">
    <source>
        <dbReference type="PROSITE" id="PS50983"/>
    </source>
</evidence>
<protein>
    <submittedName>
        <fullName evidence="3">Cobalamin-binding protein</fullName>
    </submittedName>
</protein>
<feature type="domain" description="Fe/B12 periplasmic-binding" evidence="2">
    <location>
        <begin position="22"/>
        <end position="268"/>
    </location>
</feature>
<dbReference type="SUPFAM" id="SSF53807">
    <property type="entry name" value="Helical backbone' metal receptor"/>
    <property type="match status" value="1"/>
</dbReference>
<dbReference type="EMBL" id="PYLS01000005">
    <property type="protein sequence ID" value="PST83857.1"/>
    <property type="molecule type" value="Genomic_DNA"/>
</dbReference>
<dbReference type="InterPro" id="IPR054828">
    <property type="entry name" value="Vit_B12_bind_prot"/>
</dbReference>
<dbReference type="RefSeq" id="WP_107216121.1">
    <property type="nucleotide sequence ID" value="NZ_KZ686269.1"/>
</dbReference>
<sequence length="268" mass="29932">MATRTYTDQLGRTVTVPFRPQKIVSVVPSLTELLFDLGLDKEVAGVTKFCIHPIGKFAGRPKVGGTKKLKLDIIEAIGPDLIIASKEENTRADIEALSARFPVWVSDIVTIEDSLQALTEIGAMVDREPEAAYLKHLITAGFNDLGSLALNRQIAHKTMYLIWRNPWMAAGQSTYIDSIMRQNGLQNVVQEERYPALAEADLKKLDPGLVLLSSEPFPFRSEHAAELQAILPNARILLVDGEMFSWYGSRMVKAVQYFFEWQKLVQGT</sequence>
<dbReference type="Pfam" id="PF01497">
    <property type="entry name" value="Peripla_BP_2"/>
    <property type="match status" value="1"/>
</dbReference>
<keyword evidence="4" id="KW-1185">Reference proteome</keyword>
<reference evidence="3 4" key="1">
    <citation type="submission" date="2018-03" db="EMBL/GenBank/DDBJ databases">
        <authorList>
            <person name="Keele B.F."/>
        </authorList>
    </citation>
    <scope>NUCLEOTIDE SEQUENCE [LARGE SCALE GENOMIC DNA]</scope>
    <source>
        <strain evidence="3 4">YL28-9</strain>
    </source>
</reference>
<evidence type="ECO:0000256" key="1">
    <source>
        <dbReference type="ARBA" id="ARBA00022729"/>
    </source>
</evidence>
<gene>
    <name evidence="3" type="ORF">C7T94_13340</name>
</gene>